<evidence type="ECO:0000313" key="2">
    <source>
        <dbReference type="Proteomes" id="UP000821865"/>
    </source>
</evidence>
<organism evidence="1 2">
    <name type="scientific">Dermacentor silvarum</name>
    <name type="common">Tick</name>
    <dbReference type="NCBI Taxonomy" id="543639"/>
    <lineage>
        <taxon>Eukaryota</taxon>
        <taxon>Metazoa</taxon>
        <taxon>Ecdysozoa</taxon>
        <taxon>Arthropoda</taxon>
        <taxon>Chelicerata</taxon>
        <taxon>Arachnida</taxon>
        <taxon>Acari</taxon>
        <taxon>Parasitiformes</taxon>
        <taxon>Ixodida</taxon>
        <taxon>Ixodoidea</taxon>
        <taxon>Ixodidae</taxon>
        <taxon>Rhipicephalinae</taxon>
        <taxon>Dermacentor</taxon>
    </lineage>
</organism>
<reference evidence="1" key="1">
    <citation type="submission" date="2020-05" db="EMBL/GenBank/DDBJ databases">
        <title>Large-scale comparative analyses of tick genomes elucidate their genetic diversity and vector capacities.</title>
        <authorList>
            <person name="Jia N."/>
            <person name="Wang J."/>
            <person name="Shi W."/>
            <person name="Du L."/>
            <person name="Sun Y."/>
            <person name="Zhan W."/>
            <person name="Jiang J."/>
            <person name="Wang Q."/>
            <person name="Zhang B."/>
            <person name="Ji P."/>
            <person name="Sakyi L.B."/>
            <person name="Cui X."/>
            <person name="Yuan T."/>
            <person name="Jiang B."/>
            <person name="Yang W."/>
            <person name="Lam T.T.-Y."/>
            <person name="Chang Q."/>
            <person name="Ding S."/>
            <person name="Wang X."/>
            <person name="Zhu J."/>
            <person name="Ruan X."/>
            <person name="Zhao L."/>
            <person name="Wei J."/>
            <person name="Que T."/>
            <person name="Du C."/>
            <person name="Cheng J."/>
            <person name="Dai P."/>
            <person name="Han X."/>
            <person name="Huang E."/>
            <person name="Gao Y."/>
            <person name="Liu J."/>
            <person name="Shao H."/>
            <person name="Ye R."/>
            <person name="Li L."/>
            <person name="Wei W."/>
            <person name="Wang X."/>
            <person name="Wang C."/>
            <person name="Yang T."/>
            <person name="Huo Q."/>
            <person name="Li W."/>
            <person name="Guo W."/>
            <person name="Chen H."/>
            <person name="Zhou L."/>
            <person name="Ni X."/>
            <person name="Tian J."/>
            <person name="Zhou Y."/>
            <person name="Sheng Y."/>
            <person name="Liu T."/>
            <person name="Pan Y."/>
            <person name="Xia L."/>
            <person name="Li J."/>
            <person name="Zhao F."/>
            <person name="Cao W."/>
        </authorList>
    </citation>
    <scope>NUCLEOTIDE SEQUENCE</scope>
    <source>
        <strain evidence="1">Dsil-2018</strain>
    </source>
</reference>
<comment type="caution">
    <text evidence="1">The sequence shown here is derived from an EMBL/GenBank/DDBJ whole genome shotgun (WGS) entry which is preliminary data.</text>
</comment>
<protein>
    <submittedName>
        <fullName evidence="1">Uncharacterized protein</fullName>
    </submittedName>
</protein>
<accession>A0ACB8CC59</accession>
<gene>
    <name evidence="1" type="ORF">HPB49_023724</name>
</gene>
<proteinExistence type="predicted"/>
<sequence>MAAVVCRGGSEQNEQLGSGGKKRGGPGQGRVECMSRWFVTLSRQGSMMSQCGRAHNAIPQLTSDLKKLPQLETLDLSFNKITSISGGVFTNSSNLQYLSLSSNKISSIEKGSLDNLTSLQILQLNRNRLATIPKNLFLNLKSLKQLELDKNRIRAIEGLSFKGLEALESLSLRKNLISHLSDGAFYYLGKIQTLNLDFNNITAVTNGWLYGMSSLRSLNLTHNAITEVDMGGWEYCKKLTHLELTFNNLQAITKSTFTKAESLRFLYLGHNAVSYIEEGAFKQLNQLKELYLDHNALSWTMEDTNGPFLGLSSLTLLTLSDNFIKSLTSRAFAGLGRLRSLDLSRNPITTISQGTFAPLRRRLTTLLLDSSSLLCDCNLLWLPAWIVRKSFQESVKVRCGHPPALEGLPVLDIAAENFTCNDFPKPQILLQSPENQVALKGQNITLVCKAATASASRLEFQWRKEQKFLSDVETEVSEQVEPNDVVVFTSYLHLRNIQNKDEGRYQCVIRNQFGSVYSNQSNISVYVLPSFVKTPSNLTVRAGGTARLECGATGQPTPTVSWQKDGGDDFPAARERRMHVMPTDDVFFVVGLKAADSGVYTCTARSRAGVVRANATLTVLEAPAFVRPMRSKLVAAGDTAVLECLSSGSPKPRLTWLKDGAPLVATERHFLVAEAQLLVITDSRTTDSGQYACEMTNTLGIERGLSLLKVVPAKSSLGPLGPDAEGMTTGIVVIVVVVCIVGTSLVWVFIIYKTRKRQRPTCNTLPEAPPPTEPPRRPPEQEPFLTAEADAGDIHVTRDICADSGSDHSSKESGHQSCDDLGSQVDTSSQTFILGASRMPFFARGRREGSLSSASGSSSTQPSPPHVRATLTSFQPRAATGTLLEQTTLRHLTRHPIALGRPCPPSSSPSPVHSRTASANGQARSLSEGQLAAPRAASVPLARRHVRVRRGSSASSESSGASGASGGRGGSSDERDSGFSTFPRSVRSWSSASLHCRLQPREVVINGGSIATVSGAGSQQSCCLTPASVSQQDVASAAAAEQQPAVTDVHLSPGRRRSRATLIIGSKRPPQPSPARQAPTTMASVPNCVMPLKVVLKNFLNHFETLEARKKLGDDLFEAEFQSLKELTERLKQDPEYACNEGQKEVNRKKNRYKDILPYDLSRVILSEYPGVPGSDYINANLIKGASGSRAYIASQGPLPTTVMDFWRMIWECEVQVIIMACNEKESGKYKCERYWPNEGEKKQYGNITVELVKWKQVCPDFLLRTLRARCGTEERTLCQFHYWSWPDHGVPTSVGPIVDLVRLVRDCQASEALPVLVHCSAGCGRTGTICAIDYVWGLMRVGKLTDAFSLYQIIREMRMQRIAMVQTKLLVYLRCTSRFRPKQVNDIVSYVSENIQSNEKIYENLEDLGLENRNEKCDKEKEVTAGGEESKAASSQELVPELAGAEDASQRQARANRSMSWSPEPNSVATSSSALSSSDARGGSRSSVIADDEDSQSCKDDPVQSKKSLGKKKTGEEHGKASTLSRVRSLSATNICLEGSPGKAEAADSSGKIVGKATVIRRPSIARLKALFEKSDSDDISGGEASRRRPVFRSYSQRVTPRRPSVAQVPDGVETPSASKFKPLLSKRKSLGPSARKAKEFRDQEKSQKQLGASSGTASKKENQTSKAEQSVAVTVTTTKVLTTPMQMVSSSSEAAAKPQNLATSWYGDSSDVWEKNVLYKSFSSSNLASLNSHNSNNAPGSKPLSETSRNSFSSSISSKLGQKCDLPPQLPTKKRTVQTLYAPIPFYAVNTARKSQTLPALASGADGVQPQKGEPRGSSIYDFLPRKDDDAPPRLPPKTKLTKPQLRVVPISALNNTYVNVSDMVLARNELMSRLSDGRYTNVNLEAKENMNRIENVIRQHPRGAIIDLTSRKSFNDRIASGSVSKYEQVWDGKTFVKRDLNSNEVEAGKGTVAGHPVKIEEDSRLVARRDGCESGAAGDDSVSANKEKSATLPSAFRTHANQKELLRQNARQDPLVVSSSDMDTSDIYTTHDERSGTEYDTLFAESSDATETDAPCEKDARWKGFLAHQPGRAQSVPLHMAKNMPGSHGDQQHIIRIPDTEVKRPLPPYETIYPVQPGFIGSSGRAHYFTSNPPPKPPRTYGYWGTKYETGRASNATVGSPKKPSESIYQVPPQPRTTPHMISRPLHRLPPSCDPMTHSTSSVPNFGSVPFAPVYHPRQGVSAIRSPDYENVYACRSALADAQAVTRQQGTRIVKHHSEYRPQIRVPQQEPTEVSKASNSVPAAKLPLQHSFSDASIYEALRGSLSHQQQEQQRLAEIQAQYAVVVKPKKSGLQKSKTVVSESALLGPSGPAAPPRCRRQPQPDSAATASPKKPDVPKKPSNIAMLRMSKKRPAPQPKVSKAPDFSNRPLSQGPNDSSGSEHWTQV</sequence>
<name>A0ACB8CC59_DERSI</name>
<dbReference type="EMBL" id="CM023477">
    <property type="protein sequence ID" value="KAH7938450.1"/>
    <property type="molecule type" value="Genomic_DNA"/>
</dbReference>
<dbReference type="Proteomes" id="UP000821865">
    <property type="component" value="Chromosome 8"/>
</dbReference>
<keyword evidence="2" id="KW-1185">Reference proteome</keyword>
<evidence type="ECO:0000313" key="1">
    <source>
        <dbReference type="EMBL" id="KAH7938450.1"/>
    </source>
</evidence>